<protein>
    <submittedName>
        <fullName evidence="1">Uncharacterized protein</fullName>
    </submittedName>
</protein>
<organism evidence="1">
    <name type="scientific">Arion vulgaris</name>
    <dbReference type="NCBI Taxonomy" id="1028688"/>
    <lineage>
        <taxon>Eukaryota</taxon>
        <taxon>Metazoa</taxon>
        <taxon>Spiralia</taxon>
        <taxon>Lophotrochozoa</taxon>
        <taxon>Mollusca</taxon>
        <taxon>Gastropoda</taxon>
        <taxon>Heterobranchia</taxon>
        <taxon>Euthyneura</taxon>
        <taxon>Panpulmonata</taxon>
        <taxon>Eupulmonata</taxon>
        <taxon>Stylommatophora</taxon>
        <taxon>Helicina</taxon>
        <taxon>Arionoidea</taxon>
        <taxon>Arionidae</taxon>
        <taxon>Arion</taxon>
    </lineage>
</organism>
<feature type="non-terminal residue" evidence="1">
    <location>
        <position position="1"/>
    </location>
</feature>
<accession>A0A0B7C0W9</accession>
<reference evidence="1" key="1">
    <citation type="submission" date="2014-12" db="EMBL/GenBank/DDBJ databases">
        <title>Insight into the proteome of Arion vulgaris.</title>
        <authorList>
            <person name="Aradska J."/>
            <person name="Bulat T."/>
            <person name="Smidak R."/>
            <person name="Sarate P."/>
            <person name="Gangsoo J."/>
            <person name="Sialana F."/>
            <person name="Bilban M."/>
            <person name="Lubec G."/>
        </authorList>
    </citation>
    <scope>NUCLEOTIDE SEQUENCE</scope>
    <source>
        <tissue evidence="1">Skin</tissue>
    </source>
</reference>
<evidence type="ECO:0000313" key="1">
    <source>
        <dbReference type="EMBL" id="CEK98832.1"/>
    </source>
</evidence>
<proteinExistence type="predicted"/>
<name>A0A0B7C0W9_9EUPU</name>
<gene>
    <name evidence="1" type="primary">ORF219743</name>
</gene>
<sequence length="50" mass="6065">FVSLSRVKKMGVKMGTFRHKHFANKDTRHLISQHRMGMIIRFTMRRLEHL</sequence>
<dbReference type="EMBL" id="HACG01051961">
    <property type="protein sequence ID" value="CEK98832.1"/>
    <property type="molecule type" value="Transcribed_RNA"/>
</dbReference>
<dbReference type="AlphaFoldDB" id="A0A0B7C0W9"/>